<dbReference type="Gene3D" id="3.20.20.70">
    <property type="entry name" value="Aldolase class I"/>
    <property type="match status" value="1"/>
</dbReference>
<protein>
    <submittedName>
        <fullName evidence="2">Transaldolase</fullName>
    </submittedName>
</protein>
<keyword evidence="1" id="KW-0704">Schiff base</keyword>
<evidence type="ECO:0000313" key="3">
    <source>
        <dbReference type="Proteomes" id="UP000185628"/>
    </source>
</evidence>
<dbReference type="EMBL" id="MQVR01000038">
    <property type="protein sequence ID" value="OKL53824.1"/>
    <property type="molecule type" value="Genomic_DNA"/>
</dbReference>
<name>A0A1Q5Q1S7_9ACTO</name>
<reference evidence="3" key="1">
    <citation type="submission" date="2016-12" db="EMBL/GenBank/DDBJ databases">
        <authorList>
            <person name="Meng X."/>
        </authorList>
    </citation>
    <scope>NUCLEOTIDE SEQUENCE [LARGE SCALE GENOMIC DNA]</scope>
    <source>
        <strain evidence="3">DSM 19116</strain>
    </source>
</reference>
<dbReference type="AlphaFoldDB" id="A0A1Q5Q1S7"/>
<dbReference type="RefSeq" id="WP_073716725.1">
    <property type="nucleotide sequence ID" value="NZ_MQVR01000038.1"/>
</dbReference>
<proteinExistence type="predicted"/>
<comment type="caution">
    <text evidence="2">The sequence shown here is derived from an EMBL/GenBank/DDBJ whole genome shotgun (WGS) entry which is preliminary data.</text>
</comment>
<organism evidence="2 3">
    <name type="scientific">Bowdeniella nasicola</name>
    <dbReference type="NCBI Taxonomy" id="208480"/>
    <lineage>
        <taxon>Bacteria</taxon>
        <taxon>Bacillati</taxon>
        <taxon>Actinomycetota</taxon>
        <taxon>Actinomycetes</taxon>
        <taxon>Actinomycetales</taxon>
        <taxon>Actinomycetaceae</taxon>
        <taxon>Bowdeniella</taxon>
    </lineage>
</organism>
<dbReference type="OrthoDB" id="9809101at2"/>
<dbReference type="InterPro" id="IPR001585">
    <property type="entry name" value="TAL/FSA"/>
</dbReference>
<sequence length="359" mass="39862">MSDIEYTEGPLLDANRAFDTVLWNDSSDPEELRQSISFGGVGATCNPVIAYTTISKHPDIWVDRIKKIAADNPTWGESEIGWQAVKGMSVEAAKMLEPAFEKHNGRNGRLSVQTDPRLYRDPKALADQAEEFHNLAKNIVVKIPATKTGIEAIEDATERGVSINVTVSFSVPQAVAAAEAIERGLERRKAAGHDISQMGPVVTIMAGRLDDWLKGVVARDKIFIDASALEWAGIAAAKRAYEIFNERGFTARVLVAAFRNCYQWSEMQGGDMVVSPPFKWQQIINGSDYKPVTKIDEPVAEHYLDELRRISDFNRAYEVDGMSEEEFISFGPTVKTLRQFLDACNDLDVLVRNIILPAV</sequence>
<accession>A0A1Q5Q1S7</accession>
<dbReference type="Proteomes" id="UP000185628">
    <property type="component" value="Unassembled WGS sequence"/>
</dbReference>
<dbReference type="PANTHER" id="PTHR10683">
    <property type="entry name" value="TRANSALDOLASE"/>
    <property type="match status" value="1"/>
</dbReference>
<dbReference type="InterPro" id="IPR013785">
    <property type="entry name" value="Aldolase_TIM"/>
</dbReference>
<evidence type="ECO:0000256" key="1">
    <source>
        <dbReference type="ARBA" id="ARBA00023270"/>
    </source>
</evidence>
<dbReference type="Pfam" id="PF00923">
    <property type="entry name" value="TAL_FSA"/>
    <property type="match status" value="1"/>
</dbReference>
<keyword evidence="3" id="KW-1185">Reference proteome</keyword>
<evidence type="ECO:0000313" key="2">
    <source>
        <dbReference type="EMBL" id="OKL53824.1"/>
    </source>
</evidence>
<gene>
    <name evidence="2" type="ORF">BSZ39_07385</name>
</gene>
<dbReference type="SUPFAM" id="SSF51569">
    <property type="entry name" value="Aldolase"/>
    <property type="match status" value="1"/>
</dbReference>
<dbReference type="GO" id="GO:0005975">
    <property type="term" value="P:carbohydrate metabolic process"/>
    <property type="evidence" value="ECO:0007669"/>
    <property type="project" value="InterPro"/>
</dbReference>